<feature type="domain" description="PIK helical" evidence="7">
    <location>
        <begin position="1"/>
        <end position="135"/>
    </location>
</feature>
<accession>A0AAW1Q2V4</accession>
<dbReference type="GO" id="GO:0004430">
    <property type="term" value="F:1-phosphatidylinositol 4-kinase activity"/>
    <property type="evidence" value="ECO:0007669"/>
    <property type="project" value="UniProtKB-EC"/>
</dbReference>
<evidence type="ECO:0000313" key="8">
    <source>
        <dbReference type="EMBL" id="KAK9814469.1"/>
    </source>
</evidence>
<evidence type="ECO:0000256" key="2">
    <source>
        <dbReference type="ARBA" id="ARBA00012169"/>
    </source>
</evidence>
<dbReference type="SUPFAM" id="SSF56112">
    <property type="entry name" value="Protein kinase-like (PK-like)"/>
    <property type="match status" value="1"/>
</dbReference>
<dbReference type="PROSITE" id="PS00916">
    <property type="entry name" value="PI3_4_KINASE_2"/>
    <property type="match status" value="1"/>
</dbReference>
<organism evidence="8 9">
    <name type="scientific">[Myrmecia] bisecta</name>
    <dbReference type="NCBI Taxonomy" id="41462"/>
    <lineage>
        <taxon>Eukaryota</taxon>
        <taxon>Viridiplantae</taxon>
        <taxon>Chlorophyta</taxon>
        <taxon>core chlorophytes</taxon>
        <taxon>Trebouxiophyceae</taxon>
        <taxon>Trebouxiales</taxon>
        <taxon>Trebouxiaceae</taxon>
        <taxon>Myrmecia</taxon>
    </lineage>
</organism>
<name>A0AAW1Q2V4_9CHLO</name>
<dbReference type="PROSITE" id="PS51545">
    <property type="entry name" value="PIK_HELICAL"/>
    <property type="match status" value="1"/>
</dbReference>
<dbReference type="InterPro" id="IPR015433">
    <property type="entry name" value="PI3/4_kinase"/>
</dbReference>
<evidence type="ECO:0000256" key="3">
    <source>
        <dbReference type="ARBA" id="ARBA00022679"/>
    </source>
</evidence>
<comment type="caution">
    <text evidence="8">The sequence shown here is derived from an EMBL/GenBank/DDBJ whole genome shotgun (WGS) entry which is preliminary data.</text>
</comment>
<evidence type="ECO:0000256" key="1">
    <source>
        <dbReference type="ARBA" id="ARBA00001686"/>
    </source>
</evidence>
<dbReference type="InterPro" id="IPR036940">
    <property type="entry name" value="PI3/4_kinase_cat_sf"/>
</dbReference>
<comment type="catalytic activity">
    <reaction evidence="1">
        <text>a 1,2-diacyl-sn-glycero-3-phospho-(1D-myo-inositol) + ATP = a 1,2-diacyl-sn-glycero-3-phospho-(1D-myo-inositol 4-phosphate) + ADP + H(+)</text>
        <dbReference type="Rhea" id="RHEA:19877"/>
        <dbReference type="ChEBI" id="CHEBI:15378"/>
        <dbReference type="ChEBI" id="CHEBI:30616"/>
        <dbReference type="ChEBI" id="CHEBI:57880"/>
        <dbReference type="ChEBI" id="CHEBI:58178"/>
        <dbReference type="ChEBI" id="CHEBI:456216"/>
        <dbReference type="EC" id="2.7.1.67"/>
    </reaction>
</comment>
<keyword evidence="4" id="KW-0418">Kinase</keyword>
<dbReference type="Pfam" id="PF21245">
    <property type="entry name" value="PI4KB-PIK1_PIK"/>
    <property type="match status" value="1"/>
</dbReference>
<dbReference type="InterPro" id="IPR016024">
    <property type="entry name" value="ARM-type_fold"/>
</dbReference>
<dbReference type="EC" id="2.7.1.67" evidence="2"/>
<dbReference type="InterPro" id="IPR057754">
    <property type="entry name" value="PI4-kinase_beta/PIK1_cat"/>
</dbReference>
<dbReference type="Proteomes" id="UP001489004">
    <property type="component" value="Unassembled WGS sequence"/>
</dbReference>
<protein>
    <recommendedName>
        <fullName evidence="2">1-phosphatidylinositol 4-kinase</fullName>
        <ecNumber evidence="2">2.7.1.67</ecNumber>
    </recommendedName>
</protein>
<evidence type="ECO:0000259" key="6">
    <source>
        <dbReference type="PROSITE" id="PS50290"/>
    </source>
</evidence>
<dbReference type="PROSITE" id="PS50290">
    <property type="entry name" value="PI3_4_KINASE_3"/>
    <property type="match status" value="1"/>
</dbReference>
<dbReference type="PROSITE" id="PS00915">
    <property type="entry name" value="PI3_4_KINASE_1"/>
    <property type="match status" value="1"/>
</dbReference>
<dbReference type="InterPro" id="IPR018936">
    <property type="entry name" value="PI3/4_kinase_CS"/>
</dbReference>
<dbReference type="GO" id="GO:0048015">
    <property type="term" value="P:phosphatidylinositol-mediated signaling"/>
    <property type="evidence" value="ECO:0007669"/>
    <property type="project" value="TreeGrafter"/>
</dbReference>
<gene>
    <name evidence="8" type="ORF">WJX72_006450</name>
</gene>
<dbReference type="AlphaFoldDB" id="A0AAW1Q2V4"/>
<dbReference type="FunFam" id="3.30.1010.10:FF:000038">
    <property type="entry name" value="Phosphatidylinositol 4-kinase beta 1"/>
    <property type="match status" value="1"/>
</dbReference>
<dbReference type="InterPro" id="IPR000403">
    <property type="entry name" value="PI3/4_kinase_cat_dom"/>
</dbReference>
<dbReference type="PANTHER" id="PTHR10048">
    <property type="entry name" value="PHOSPHATIDYLINOSITOL KINASE"/>
    <property type="match status" value="1"/>
</dbReference>
<feature type="region of interest" description="Disordered" evidence="5">
    <location>
        <begin position="639"/>
        <end position="681"/>
    </location>
</feature>
<dbReference type="Gene3D" id="1.25.40.70">
    <property type="entry name" value="Phosphatidylinositol 3-kinase, accessory domain (PIK)"/>
    <property type="match status" value="1"/>
</dbReference>
<sequence>MALALGVSNNSGKASTPPLPPASGKTDLLLRFFDSQFFDEWIALTYLYKSNSPGVQDYLCNRLYSLPEDGVERYLSQLCQLLISRPYVSLERVLIDLCARSLRIAVKVYWLLLAISQDHPKNKYVADLRDKCERAALEGYWEPPFRDPKLLPLSPRGAIYSPPTSPTYCGNGRGMLSPSYHDRRMRPNNFDRFASPNARWGSPEPFTPPNAHRWASPDGTSRPTSPDGLGGGIFSSYTMGQGLEGLICASPSTVRLSRHSQSGSRGELSNGDTPAGHSDRVSKLRKELGEGEGVTALLEKSRRASEGVLQTSDEPEIMSPPSSPRLRQTTFGATLDFIEALCDASAGLTAFAQEDRQYALRRGLEEINKEIELASRHGVACWFPLGCRNERIVRLTAKEAVLLNSREKAPFILHIEVLRADAEEDEEGSAAPVREVPSDSARSLLGESAMGARLDSNAEAGPGPGSKAQQLSQPARLQHRRSDSAGEAEGHSRLPAGSASRGRVLGTRRSLSFPEAVSSAELDKLVFAMDMGSGQAGGSTGDPATKPALDYIADASAVVTAIQPGVTRSLHGSVSLPSYVADLKLMAGELQQLKVMAVPPALEDSFSRGLKTALAGLRGEGPLVTVRLQVLNDYPLAARHASAPGPLPPVTPSADEGGGRSDRRRSSLDSPQSPGRVGVTRVTTVTTAAESMLQSRGFGLLLKWGLCRRVGDDSTAGRGQAEPRVRLHLKVAGGVDLRLGPQRGSGSPKHRRVPGIDAARLASHATASTSAAAPPYTGIADAARVVREEREARRLQAQARAVFGERFQHKAARIKKESPHGRRPGWAVRSVIVKSGDDCRQELLAMQLIRTFHDIFQDAQLPLWLHPYEVLVTSNRTALIEMVPDSLSIHSVKAKSPPGMSLRNFFLAKFGKDTPELMAAQRNFAESMAGYSLVCYLLQIKDRHNGNILLDDAGHIIHIDFGFMLSNSPGGVNFEAAPFKLTRELLEVLNSNSEGKQSDLFDYYKVMCIQGFLACRKHADRVILLVEMMAGSGCPCFKAGARAVQNLRKRFHLGLTEAQCVEVVLGMISDSLDAWRTRQYDYYQRVLNGIL</sequence>
<feature type="domain" description="PI3K/PI4K catalytic" evidence="6">
    <location>
        <begin position="801"/>
        <end position="1076"/>
    </location>
</feature>
<feature type="region of interest" description="Disordered" evidence="5">
    <location>
        <begin position="254"/>
        <end position="326"/>
    </location>
</feature>
<dbReference type="Gene3D" id="3.30.1010.10">
    <property type="entry name" value="Phosphatidylinositol 3-kinase Catalytic Subunit, Chain A, domain 4"/>
    <property type="match status" value="1"/>
</dbReference>
<dbReference type="CDD" id="cd05168">
    <property type="entry name" value="PI4Kc_III_beta"/>
    <property type="match status" value="1"/>
</dbReference>
<dbReference type="SMART" id="SM00146">
    <property type="entry name" value="PI3Kc"/>
    <property type="match status" value="1"/>
</dbReference>
<proteinExistence type="predicted"/>
<dbReference type="InterPro" id="IPR049160">
    <property type="entry name" value="PI4KB-PIK1_PIK"/>
</dbReference>
<dbReference type="GO" id="GO:0016020">
    <property type="term" value="C:membrane"/>
    <property type="evidence" value="ECO:0007669"/>
    <property type="project" value="TreeGrafter"/>
</dbReference>
<keyword evidence="3" id="KW-0808">Transferase</keyword>
<evidence type="ECO:0000256" key="5">
    <source>
        <dbReference type="SAM" id="MobiDB-lite"/>
    </source>
</evidence>
<reference evidence="8 9" key="1">
    <citation type="journal article" date="2024" name="Nat. Commun.">
        <title>Phylogenomics reveals the evolutionary origins of lichenization in chlorophyte algae.</title>
        <authorList>
            <person name="Puginier C."/>
            <person name="Libourel C."/>
            <person name="Otte J."/>
            <person name="Skaloud P."/>
            <person name="Haon M."/>
            <person name="Grisel S."/>
            <person name="Petersen M."/>
            <person name="Berrin J.G."/>
            <person name="Delaux P.M."/>
            <person name="Dal Grande F."/>
            <person name="Keller J."/>
        </authorList>
    </citation>
    <scope>NUCLEOTIDE SEQUENCE [LARGE SCALE GENOMIC DNA]</scope>
    <source>
        <strain evidence="8 9">SAG 2043</strain>
    </source>
</reference>
<feature type="compositionally biased region" description="Basic and acidic residues" evidence="5">
    <location>
        <begin position="657"/>
        <end position="667"/>
    </location>
</feature>
<dbReference type="FunFam" id="1.10.1070.11:FF:000016">
    <property type="entry name" value="PIK1p Phosphatidylinositol 4-kinase"/>
    <property type="match status" value="1"/>
</dbReference>
<evidence type="ECO:0000256" key="4">
    <source>
        <dbReference type="ARBA" id="ARBA00022777"/>
    </source>
</evidence>
<dbReference type="Gene3D" id="1.10.1070.11">
    <property type="entry name" value="Phosphatidylinositol 3-/4-kinase, catalytic domain"/>
    <property type="match status" value="1"/>
</dbReference>
<keyword evidence="9" id="KW-1185">Reference proteome</keyword>
<feature type="compositionally biased region" description="Basic and acidic residues" evidence="5">
    <location>
        <begin position="277"/>
        <end position="289"/>
    </location>
</feature>
<dbReference type="SUPFAM" id="SSF48371">
    <property type="entry name" value="ARM repeat"/>
    <property type="match status" value="1"/>
</dbReference>
<dbReference type="InterPro" id="IPR042236">
    <property type="entry name" value="PI3K_accessory_sf"/>
</dbReference>
<dbReference type="InterPro" id="IPR001263">
    <property type="entry name" value="PI3K_accessory_dom"/>
</dbReference>
<feature type="region of interest" description="Disordered" evidence="5">
    <location>
        <begin position="192"/>
        <end position="233"/>
    </location>
</feature>
<evidence type="ECO:0000313" key="9">
    <source>
        <dbReference type="Proteomes" id="UP001489004"/>
    </source>
</evidence>
<dbReference type="Pfam" id="PF00454">
    <property type="entry name" value="PI3_PI4_kinase"/>
    <property type="match status" value="1"/>
</dbReference>
<feature type="region of interest" description="Disordered" evidence="5">
    <location>
        <begin position="454"/>
        <end position="503"/>
    </location>
</feature>
<dbReference type="PANTHER" id="PTHR10048:SF22">
    <property type="entry name" value="PHOSPHATIDYLINOSITOL 4-KINASE BETA"/>
    <property type="match status" value="1"/>
</dbReference>
<dbReference type="GO" id="GO:0005737">
    <property type="term" value="C:cytoplasm"/>
    <property type="evidence" value="ECO:0007669"/>
    <property type="project" value="TreeGrafter"/>
</dbReference>
<dbReference type="InterPro" id="IPR011009">
    <property type="entry name" value="Kinase-like_dom_sf"/>
</dbReference>
<feature type="compositionally biased region" description="Basic and acidic residues" evidence="5">
    <location>
        <begin position="480"/>
        <end position="492"/>
    </location>
</feature>
<evidence type="ECO:0000259" key="7">
    <source>
        <dbReference type="PROSITE" id="PS51545"/>
    </source>
</evidence>
<feature type="compositionally biased region" description="Polar residues" evidence="5">
    <location>
        <begin position="254"/>
        <end position="264"/>
    </location>
</feature>
<dbReference type="GO" id="GO:0046854">
    <property type="term" value="P:phosphatidylinositol phosphate biosynthetic process"/>
    <property type="evidence" value="ECO:0007669"/>
    <property type="project" value="InterPro"/>
</dbReference>
<dbReference type="EMBL" id="JALJOR010000007">
    <property type="protein sequence ID" value="KAK9814469.1"/>
    <property type="molecule type" value="Genomic_DNA"/>
</dbReference>